<dbReference type="Pfam" id="PF00207">
    <property type="entry name" value="A2M"/>
    <property type="match status" value="1"/>
</dbReference>
<dbReference type="Pfam" id="PF11974">
    <property type="entry name" value="bMG3"/>
    <property type="match status" value="1"/>
</dbReference>
<dbReference type="InterPro" id="IPR001599">
    <property type="entry name" value="Macroglobln_a2"/>
</dbReference>
<dbReference type="SMART" id="SM01359">
    <property type="entry name" value="A2M_N_2"/>
    <property type="match status" value="1"/>
</dbReference>
<dbReference type="CDD" id="cd02891">
    <property type="entry name" value="A2M_like"/>
    <property type="match status" value="1"/>
</dbReference>
<dbReference type="InterPro" id="IPR047565">
    <property type="entry name" value="Alpha-macroglob_thiol-ester_cl"/>
</dbReference>
<evidence type="ECO:0000259" key="3">
    <source>
        <dbReference type="SMART" id="SM01360"/>
    </source>
</evidence>
<dbReference type="SUPFAM" id="SSF48239">
    <property type="entry name" value="Terpenoid cyclases/Protein prenyltransferases"/>
    <property type="match status" value="1"/>
</dbReference>
<dbReference type="InterPro" id="IPR041462">
    <property type="entry name" value="Bact_A2M_MG6"/>
</dbReference>
<feature type="domain" description="Alpha-2-macroglobulin bait region" evidence="2">
    <location>
        <begin position="952"/>
        <end position="1090"/>
    </location>
</feature>
<dbReference type="SMART" id="SM01360">
    <property type="entry name" value="A2M"/>
    <property type="match status" value="1"/>
</dbReference>
<dbReference type="Gene3D" id="2.60.40.1930">
    <property type="match status" value="1"/>
</dbReference>
<name>A0A6C0GJH4_9BACT</name>
<dbReference type="PANTHER" id="PTHR40094">
    <property type="entry name" value="ALPHA-2-MACROGLOBULIN HOMOLOG"/>
    <property type="match status" value="1"/>
</dbReference>
<dbReference type="GO" id="GO:0004866">
    <property type="term" value="F:endopeptidase inhibitor activity"/>
    <property type="evidence" value="ECO:0007669"/>
    <property type="project" value="InterPro"/>
</dbReference>
<sequence>MKTLPLKHVWLICLLLFYACKSNKVEVSNRNFEEQVDLQQNLVFTFNNDLVADSLLNKWDSTAYLEFSPKVRGKFKWTENNELLFSPDPGFRPSTDYQATLTKAVLAQAAAVNESRLDLGENTTYKFHTPYLNLVDSDIYWAKNPNGSIEVRFNLSFNYTVNPMEVANLMRIQIAGKDVPFKSNSSVISEQIQVSATQPAGTSFDNQTATIIIREGLKCAQSDYVSKKPMELKKTIPGKDEFNIVQVTTEYEGENGFIQVYTNQTVESERLARYITLDPAIEVKVEPRDYGFIIKGDFKEGSYALTISKQLRGIFGGALPDDFSQVVVFGAMQPYIAFTSQKGLYLTSKGSKNIGVKIINMPKVRVQVYKIYENNIFPFMRSNGLYGNWYYEGDDYYESNIYIGDERDNQYGDIVLDKEIETKNLSKSGNAHLLNLDLDQVNDFKGIYAVKVSSIEDQWLYATKLVSISDIGFMVKETDNEITVFANSILTANPLEGVSINLISSNNQSVYSLTTDAKGVATFTDIKKKAPNFNIQMLTARHDQDFTFLLFNQNKVETSRYEVGGMRENPSGYQAFIYGDRDIYRPGETVNLNTLIRNPKWETVGDMPIKLKVLMPNGKEFTTLKGNLNEQSAFSTSFDLPASTVTGTYMAEVYTSNDILLSAKSISVEEFIPDRIKVNVTLNKPVLKIEEELEVTATALNLFGPPAVNRNYQMTFDLKRKAFAPKGFQDYSFAVTTNRTFESEEEEEMQRRGTRNNREITFKQELREGKTNEEGIIKETFTIPAQYKDLGMLTGSVFTTVFDESGRPVNRMNRMDVLTQDVFYGIKYVDSYVNTGQAVQVPLIALNKDEKPLSGIKAKVQVVKLNWQTALVRNSSGSYNYVSQRKEQFLEDKTITISGNNTLYSFVPRLSGEYEIRVMKPGTDSYVSQEFYAYGYGLTQNSSFEVDKEGQITIELDKAKYAVGDKAKILMKTPFAGKILLSVERNKVFDYIYLDTDKKSASYELEIKEEYLPNVYVTATLIKPMDDGTIPLTVAHGFAPLAVESADNHLPVEVVAAAQSGSKTKQTITVKSKPNTEVTIAVVDEGILQLKNYQSPDPYNYFFQKRALEVNSFDLYPRLFPELSGRSSVGGDGYDLARRVNPLTNKRVVLVSFWSGTLTTNGSGEVQYTVDIPQFSGDLRIMAVAYKDKSFGSASKNMKVADPVVISTSMPRFLSPDDKLQVPVTLSNTTNKATSAQVSIKTTGGLEVSSETQQSVDLPANSENQVQFTLNAAPAIGTGQVIVEVTALGKTYTDQTDITIRPVTSLLKTSGSGIAAAGTTTTINMATDFILATTQAKLVISKSPVAQFSDHLEYLLVYPYGCVEQTTSGAFPQLVLADLSTAISKNQAAAAFTSKSVRSIANTNVQEAIRRLQSMQLYNGALSYWPEGGSESWWGTVYAAHFMIEAKKAGFQVNDQVLDRIFAYLEQQVKLKKAEEYFYYDGSNARLSKKIAPKEVAYSLYILALGGNADIATMNYYKSNKNLLAIDSKYLLGTTYQLLGDNASYRSLIPSSFSGERSVNAFGGSFYSYIRDEALSLNALIETDPKNTQIPIMAKHLSEQLKGQKYLNTQERAFALLALGKLAKKVNATDVKAEVKSGNTTLATFTGEDVVLTKSVVNKSVNIQPSGNGSLYYFWQAEGLSATGQAKEEDSYLQVRKTFYNRFGQTISGNSFRQNDLVVVKITLASTDGSSVENVVITDMLPAGFEIENPRISDLPEMSWASNAAVADHFDIRDDRINLFATATAQPQTFYYVVRAVSKGTFKMGPVSADAMYNGEYHSLHGAGEIQVAERDGDGM</sequence>
<comment type="similarity">
    <text evidence="1">Belongs to the protease inhibitor I39 (alpha-2-macroglobulin) family. Bacterial alpha-2-macroglobulin subfamily.</text>
</comment>
<dbReference type="KEGG" id="rhoz:GXP67_16410"/>
<reference evidence="4 5" key="1">
    <citation type="submission" date="2020-01" db="EMBL/GenBank/DDBJ databases">
        <authorList>
            <person name="Kim M.K."/>
        </authorList>
    </citation>
    <scope>NUCLEOTIDE SEQUENCE [LARGE SCALE GENOMIC DNA]</scope>
    <source>
        <strain evidence="4 5">172606-1</strain>
    </source>
</reference>
<evidence type="ECO:0000256" key="1">
    <source>
        <dbReference type="ARBA" id="ARBA00010556"/>
    </source>
</evidence>
<dbReference type="Pfam" id="PF17973">
    <property type="entry name" value="bMG10"/>
    <property type="match status" value="1"/>
</dbReference>
<dbReference type="Pfam" id="PF17962">
    <property type="entry name" value="bMG6"/>
    <property type="match status" value="1"/>
</dbReference>
<dbReference type="SMART" id="SM01419">
    <property type="entry name" value="Thiol-ester_cl"/>
    <property type="match status" value="1"/>
</dbReference>
<protein>
    <submittedName>
        <fullName evidence="4">Alpha-2-macroglobulin family protein</fullName>
    </submittedName>
</protein>
<dbReference type="InterPro" id="IPR013783">
    <property type="entry name" value="Ig-like_fold"/>
</dbReference>
<dbReference type="Pfam" id="PF07703">
    <property type="entry name" value="A2M_BRD"/>
    <property type="match status" value="1"/>
</dbReference>
<evidence type="ECO:0000313" key="4">
    <source>
        <dbReference type="EMBL" id="QHT68109.1"/>
    </source>
</evidence>
<accession>A0A6C0GJH4</accession>
<gene>
    <name evidence="4" type="ORF">GXP67_16410</name>
</gene>
<evidence type="ECO:0000313" key="5">
    <source>
        <dbReference type="Proteomes" id="UP000480178"/>
    </source>
</evidence>
<dbReference type="InterPro" id="IPR002890">
    <property type="entry name" value="MG2"/>
</dbReference>
<evidence type="ECO:0000259" key="2">
    <source>
        <dbReference type="SMART" id="SM01359"/>
    </source>
</evidence>
<dbReference type="RefSeq" id="WP_162444128.1">
    <property type="nucleotide sequence ID" value="NZ_CP048222.1"/>
</dbReference>
<dbReference type="Gene3D" id="2.60.40.3710">
    <property type="match status" value="1"/>
</dbReference>
<dbReference type="InterPro" id="IPR011625">
    <property type="entry name" value="A2M_N_BRD"/>
</dbReference>
<proteinExistence type="inferred from homology"/>
<dbReference type="InterPro" id="IPR041246">
    <property type="entry name" value="Bact_MG10"/>
</dbReference>
<dbReference type="Gene3D" id="2.60.40.10">
    <property type="entry name" value="Immunoglobulins"/>
    <property type="match status" value="1"/>
</dbReference>
<dbReference type="InterPro" id="IPR021868">
    <property type="entry name" value="Alpha_2_Macroglob_MG3"/>
</dbReference>
<dbReference type="EMBL" id="CP048222">
    <property type="protein sequence ID" value="QHT68109.1"/>
    <property type="molecule type" value="Genomic_DNA"/>
</dbReference>
<dbReference type="PANTHER" id="PTHR40094:SF1">
    <property type="entry name" value="UBIQUITIN DOMAIN-CONTAINING PROTEIN"/>
    <property type="match status" value="1"/>
</dbReference>
<dbReference type="PROSITE" id="PS51257">
    <property type="entry name" value="PROKAR_LIPOPROTEIN"/>
    <property type="match status" value="1"/>
</dbReference>
<dbReference type="InterPro" id="IPR008930">
    <property type="entry name" value="Terpenoid_cyclase/PrenylTrfase"/>
</dbReference>
<feature type="domain" description="Alpha-2-macroglobulin" evidence="3">
    <location>
        <begin position="1152"/>
        <end position="1240"/>
    </location>
</feature>
<dbReference type="InterPro" id="IPR051802">
    <property type="entry name" value="YfhM-like"/>
</dbReference>
<dbReference type="Gene3D" id="1.50.10.20">
    <property type="match status" value="1"/>
</dbReference>
<dbReference type="Pfam" id="PF01835">
    <property type="entry name" value="MG2"/>
    <property type="match status" value="1"/>
</dbReference>
<keyword evidence="5" id="KW-1185">Reference proteome</keyword>
<organism evidence="4 5">
    <name type="scientific">Rhodocytophaga rosea</name>
    <dbReference type="NCBI Taxonomy" id="2704465"/>
    <lineage>
        <taxon>Bacteria</taxon>
        <taxon>Pseudomonadati</taxon>
        <taxon>Bacteroidota</taxon>
        <taxon>Cytophagia</taxon>
        <taxon>Cytophagales</taxon>
        <taxon>Rhodocytophagaceae</taxon>
        <taxon>Rhodocytophaga</taxon>
    </lineage>
</organism>
<dbReference type="Proteomes" id="UP000480178">
    <property type="component" value="Chromosome"/>
</dbReference>